<organism evidence="2 3">
    <name type="scientific">Saguinus oedipus</name>
    <name type="common">Cotton-top tamarin</name>
    <name type="synonym">Oedipomidas oedipus</name>
    <dbReference type="NCBI Taxonomy" id="9490"/>
    <lineage>
        <taxon>Eukaryota</taxon>
        <taxon>Metazoa</taxon>
        <taxon>Chordata</taxon>
        <taxon>Craniata</taxon>
        <taxon>Vertebrata</taxon>
        <taxon>Euteleostomi</taxon>
        <taxon>Mammalia</taxon>
        <taxon>Eutheria</taxon>
        <taxon>Euarchontoglires</taxon>
        <taxon>Primates</taxon>
        <taxon>Haplorrhini</taxon>
        <taxon>Platyrrhini</taxon>
        <taxon>Cebidae</taxon>
        <taxon>Callitrichinae</taxon>
        <taxon>Saguinus</taxon>
    </lineage>
</organism>
<feature type="compositionally biased region" description="Basic and acidic residues" evidence="1">
    <location>
        <begin position="260"/>
        <end position="269"/>
    </location>
</feature>
<feature type="compositionally biased region" description="Low complexity" evidence="1">
    <location>
        <begin position="55"/>
        <end position="78"/>
    </location>
</feature>
<feature type="region of interest" description="Disordered" evidence="1">
    <location>
        <begin position="25"/>
        <end position="130"/>
    </location>
</feature>
<comment type="caution">
    <text evidence="2">The sequence shown here is derived from an EMBL/GenBank/DDBJ whole genome shotgun (WGS) entry which is preliminary data.</text>
</comment>
<evidence type="ECO:0000313" key="3">
    <source>
        <dbReference type="Proteomes" id="UP001266305"/>
    </source>
</evidence>
<dbReference type="Proteomes" id="UP001266305">
    <property type="component" value="Unassembled WGS sequence"/>
</dbReference>
<evidence type="ECO:0000256" key="1">
    <source>
        <dbReference type="SAM" id="MobiDB-lite"/>
    </source>
</evidence>
<proteinExistence type="predicted"/>
<name>A0ABQ9TTY3_SAGOE</name>
<evidence type="ECO:0000313" key="2">
    <source>
        <dbReference type="EMBL" id="KAK2088256.1"/>
    </source>
</evidence>
<feature type="region of interest" description="Disordered" evidence="1">
    <location>
        <begin position="144"/>
        <end position="176"/>
    </location>
</feature>
<feature type="compositionally biased region" description="Gly residues" evidence="1">
    <location>
        <begin position="30"/>
        <end position="44"/>
    </location>
</feature>
<feature type="compositionally biased region" description="Acidic residues" evidence="1">
    <location>
        <begin position="97"/>
        <end position="114"/>
    </location>
</feature>
<feature type="region of interest" description="Disordered" evidence="1">
    <location>
        <begin position="219"/>
        <end position="275"/>
    </location>
</feature>
<accession>A0ABQ9TTY3</accession>
<keyword evidence="3" id="KW-1185">Reference proteome</keyword>
<sequence>MSRPAGEAGLVVPRGEMAWGVTLGGKAEAGAGGAGLAGGAGSPGVGLLQRKVKGSKSSPRSPSRQRGGLKSSSSPSSSHAEVRCDGDPESAPSPAAEDSEDEEEDSEDEEEDEDRLSQEPAGAGPTGNASLLEWGRRSLCSLWRPGGVESVRPSLSTGCTGPQEAGGRTGRGTSPETATVAVKLGSAVQFHGEGDHEEDTFGPTHKGPVATPHAIHMWLTSRQDGASAPGYVESSTPGVRGGHSGSEESPEPGLGVVDKQPPKRPEGRTQRRCGL</sequence>
<dbReference type="EMBL" id="JASSZA010000019">
    <property type="protein sequence ID" value="KAK2088256.1"/>
    <property type="molecule type" value="Genomic_DNA"/>
</dbReference>
<gene>
    <name evidence="2" type="ORF">P7K49_034163</name>
</gene>
<reference evidence="2 3" key="1">
    <citation type="submission" date="2023-05" db="EMBL/GenBank/DDBJ databases">
        <title>B98-5 Cell Line De Novo Hybrid Assembly: An Optical Mapping Approach.</title>
        <authorList>
            <person name="Kananen K."/>
            <person name="Auerbach J.A."/>
            <person name="Kautto E."/>
            <person name="Blachly J.S."/>
        </authorList>
    </citation>
    <scope>NUCLEOTIDE SEQUENCE [LARGE SCALE GENOMIC DNA]</scope>
    <source>
        <strain evidence="2">B95-8</strain>
        <tissue evidence="2">Cell line</tissue>
    </source>
</reference>
<protein>
    <submittedName>
        <fullName evidence="2">Uncharacterized protein</fullName>
    </submittedName>
</protein>